<evidence type="ECO:0000313" key="3">
    <source>
        <dbReference type="EMBL" id="MBA1375044.1"/>
    </source>
</evidence>
<dbReference type="EMBL" id="VDES01000002">
    <property type="protein sequence ID" value="MBA1375044.1"/>
    <property type="molecule type" value="Genomic_DNA"/>
</dbReference>
<reference evidence="3 4" key="1">
    <citation type="journal article" date="1994" name="Int. J. Syst. Bacteriol.">
        <title>Phylogenetic positions of novel aerobic, bacteriochlorophyll a-containing bacteria and description of Roseococcus thiosulfatophilus gen. nov., sp. nov., Erythromicrobium ramosum gen. nov., sp. nov., and Erythrobacter litoralis sp. nov.</title>
        <authorList>
            <person name="Yurkov V."/>
            <person name="Stackebrandt E."/>
            <person name="Holmes A."/>
            <person name="Fuerst J.A."/>
            <person name="Hugenholtz P."/>
            <person name="Golecki J."/>
            <person name="Gad'on N."/>
            <person name="Gorlenko V.M."/>
            <person name="Kompantseva E.I."/>
            <person name="Drews G."/>
        </authorList>
    </citation>
    <scope>NUCLEOTIDE SEQUENCE [LARGE SCALE GENOMIC DNA]</scope>
    <source>
        <strain evidence="3 4">KR-99</strain>
    </source>
</reference>
<dbReference type="RefSeq" id="WP_181267639.1">
    <property type="nucleotide sequence ID" value="NZ_BAAAGB010000001.1"/>
</dbReference>
<gene>
    <name evidence="3" type="ORF">FG486_11905</name>
</gene>
<name>A0A7V8REM9_9SPHN</name>
<proteinExistence type="predicted"/>
<protein>
    <submittedName>
        <fullName evidence="3">ABC transporter substrate-binding protein</fullName>
    </submittedName>
</protein>
<keyword evidence="1" id="KW-0732">Signal</keyword>
<evidence type="ECO:0000313" key="4">
    <source>
        <dbReference type="Proteomes" id="UP000589292"/>
    </source>
</evidence>
<evidence type="ECO:0000256" key="1">
    <source>
        <dbReference type="SAM" id="SignalP"/>
    </source>
</evidence>
<feature type="signal peptide" evidence="1">
    <location>
        <begin position="1"/>
        <end position="20"/>
    </location>
</feature>
<dbReference type="InterPro" id="IPR002491">
    <property type="entry name" value="ABC_transptr_periplasmic_BD"/>
</dbReference>
<dbReference type="InterPro" id="IPR050902">
    <property type="entry name" value="ABC_Transporter_SBP"/>
</dbReference>
<dbReference type="SUPFAM" id="SSF53807">
    <property type="entry name" value="Helical backbone' metal receptor"/>
    <property type="match status" value="1"/>
</dbReference>
<feature type="domain" description="Fe/B12 periplasmic-binding" evidence="2">
    <location>
        <begin position="38"/>
        <end position="283"/>
    </location>
</feature>
<feature type="chain" id="PRO_5030909206" evidence="1">
    <location>
        <begin position="21"/>
        <end position="283"/>
    </location>
</feature>
<dbReference type="Gene3D" id="3.40.50.1980">
    <property type="entry name" value="Nitrogenase molybdenum iron protein domain"/>
    <property type="match status" value="2"/>
</dbReference>
<dbReference type="Pfam" id="PF01497">
    <property type="entry name" value="Peripla_BP_2"/>
    <property type="match status" value="1"/>
</dbReference>
<dbReference type="PROSITE" id="PS51257">
    <property type="entry name" value="PROKAR_LIPOPROTEIN"/>
    <property type="match status" value="1"/>
</dbReference>
<comment type="caution">
    <text evidence="3">The sequence shown here is derived from an EMBL/GenBank/DDBJ whole genome shotgun (WGS) entry which is preliminary data.</text>
</comment>
<dbReference type="PANTHER" id="PTHR30535:SF34">
    <property type="entry name" value="MOLYBDATE-BINDING PROTEIN MOLA"/>
    <property type="match status" value="1"/>
</dbReference>
<dbReference type="AlphaFoldDB" id="A0A7V8REM9"/>
<sequence length="283" mass="29893">MIRACALALAVAVAGCASQAADRAAQDDARNAGSTRPRVVSINPCVDAVLMQVAEPGQIAAISHYSHDPRATSIPVDLARRFAATSGTAEEVVAQAPDIVIAGAHVAPATIAALHRMRIRLVQIGVPESIAESQEQIRTIAAAVQQRQRGERLVARIDAAVRAASVQHGPAPAALIWQGGGLVPGEGTLASELLSRTGYRNMSGDYGLKQWDVLPLEHLVARPPQVLLSVGAEDSSDRMLRHPVLAGLLQAIAVRRYPERLLHCGGPTIIDAVAHLARIRRAL</sequence>
<organism evidence="3 4">
    <name type="scientific">Sphingomonas ursincola</name>
    <dbReference type="NCBI Taxonomy" id="56361"/>
    <lineage>
        <taxon>Bacteria</taxon>
        <taxon>Pseudomonadati</taxon>
        <taxon>Pseudomonadota</taxon>
        <taxon>Alphaproteobacteria</taxon>
        <taxon>Sphingomonadales</taxon>
        <taxon>Sphingomonadaceae</taxon>
        <taxon>Sphingomonas</taxon>
    </lineage>
</organism>
<accession>A0A7V8REM9</accession>
<evidence type="ECO:0000259" key="2">
    <source>
        <dbReference type="PROSITE" id="PS50983"/>
    </source>
</evidence>
<dbReference type="Proteomes" id="UP000589292">
    <property type="component" value="Unassembled WGS sequence"/>
</dbReference>
<dbReference type="PROSITE" id="PS50983">
    <property type="entry name" value="FE_B12_PBP"/>
    <property type="match status" value="1"/>
</dbReference>
<dbReference type="PANTHER" id="PTHR30535">
    <property type="entry name" value="VITAMIN B12-BINDING PROTEIN"/>
    <property type="match status" value="1"/>
</dbReference>
<keyword evidence="4" id="KW-1185">Reference proteome</keyword>